<dbReference type="Pfam" id="PF13359">
    <property type="entry name" value="DDE_Tnp_4"/>
    <property type="match status" value="1"/>
</dbReference>
<accession>A0ABQ9J953</accession>
<evidence type="ECO:0000259" key="3">
    <source>
        <dbReference type="Pfam" id="PF13359"/>
    </source>
</evidence>
<evidence type="ECO:0000313" key="5">
    <source>
        <dbReference type="Proteomes" id="UP001162164"/>
    </source>
</evidence>
<comment type="caution">
    <text evidence="4">The sequence shown here is derived from an EMBL/GenBank/DDBJ whole genome shotgun (WGS) entry which is preliminary data.</text>
</comment>
<evidence type="ECO:0000313" key="4">
    <source>
        <dbReference type="EMBL" id="KAJ8974150.1"/>
    </source>
</evidence>
<evidence type="ECO:0000256" key="1">
    <source>
        <dbReference type="ARBA" id="ARBA00001968"/>
    </source>
</evidence>
<name>A0ABQ9J953_9CUCU</name>
<sequence>METFDDDLEILDLTQNVFPTRIYDRNNHFDQMDNLTFFRSFRLTKPTVLHVLEQIEEQLEYPDDRNNSISPVHQLLICLRCYATGGHLSSCANFMGIAVSSASRTVKKVTNVIAGLRPHYIEMPMLEDAVTTSNKFFSKGAGMPKWDSYSHSIPGGEDAELFRNRKWYFSINSQVVGDAELRIRDIVANLPGSTHNQTIFVNSRIRARFDANEFPNFTLLEWILGKNYLLTPVADPQTQPQQLYNEAHIRTRNSIERLIGVWKRRFPVLACDCRLKLETTLAVIPATAVLHNIAIQMNEGEPQQRAIWAI</sequence>
<feature type="domain" description="DDE Tnp4" evidence="3">
    <location>
        <begin position="157"/>
        <end position="292"/>
    </location>
</feature>
<comment type="cofactor">
    <cofactor evidence="1">
        <name>a divalent metal cation</name>
        <dbReference type="ChEBI" id="CHEBI:60240"/>
    </cofactor>
</comment>
<protein>
    <recommendedName>
        <fullName evidence="3">DDE Tnp4 domain-containing protein</fullName>
    </recommendedName>
</protein>
<proteinExistence type="predicted"/>
<reference evidence="4" key="1">
    <citation type="journal article" date="2023" name="Insect Mol. Biol.">
        <title>Genome sequencing provides insights into the evolution of gene families encoding plant cell wall-degrading enzymes in longhorned beetles.</title>
        <authorList>
            <person name="Shin N.R."/>
            <person name="Okamura Y."/>
            <person name="Kirsch R."/>
            <person name="Pauchet Y."/>
        </authorList>
    </citation>
    <scope>NUCLEOTIDE SEQUENCE</scope>
    <source>
        <strain evidence="4">MMC_N1</strain>
    </source>
</reference>
<keyword evidence="5" id="KW-1185">Reference proteome</keyword>
<keyword evidence="2" id="KW-0479">Metal-binding</keyword>
<dbReference type="InterPro" id="IPR027806">
    <property type="entry name" value="HARBI1_dom"/>
</dbReference>
<evidence type="ECO:0000256" key="2">
    <source>
        <dbReference type="ARBA" id="ARBA00022723"/>
    </source>
</evidence>
<dbReference type="EMBL" id="JAPWTJ010001043">
    <property type="protein sequence ID" value="KAJ8974150.1"/>
    <property type="molecule type" value="Genomic_DNA"/>
</dbReference>
<gene>
    <name evidence="4" type="ORF">NQ317_003087</name>
</gene>
<organism evidence="4 5">
    <name type="scientific">Molorchus minor</name>
    <dbReference type="NCBI Taxonomy" id="1323400"/>
    <lineage>
        <taxon>Eukaryota</taxon>
        <taxon>Metazoa</taxon>
        <taxon>Ecdysozoa</taxon>
        <taxon>Arthropoda</taxon>
        <taxon>Hexapoda</taxon>
        <taxon>Insecta</taxon>
        <taxon>Pterygota</taxon>
        <taxon>Neoptera</taxon>
        <taxon>Endopterygota</taxon>
        <taxon>Coleoptera</taxon>
        <taxon>Polyphaga</taxon>
        <taxon>Cucujiformia</taxon>
        <taxon>Chrysomeloidea</taxon>
        <taxon>Cerambycidae</taxon>
        <taxon>Lamiinae</taxon>
        <taxon>Monochamini</taxon>
        <taxon>Molorchus</taxon>
    </lineage>
</organism>
<dbReference type="Proteomes" id="UP001162164">
    <property type="component" value="Unassembled WGS sequence"/>
</dbReference>